<dbReference type="Pfam" id="PF04893">
    <property type="entry name" value="Yip1"/>
    <property type="match status" value="1"/>
</dbReference>
<evidence type="ECO:0000313" key="8">
    <source>
        <dbReference type="Proteomes" id="UP000051008"/>
    </source>
</evidence>
<reference evidence="7 8" key="1">
    <citation type="journal article" date="2015" name="Genome Announc.">
        <title>Expanding the biotechnology potential of lactobacilli through comparative genomics of 213 strains and associated genera.</title>
        <authorList>
            <person name="Sun Z."/>
            <person name="Harris H.M."/>
            <person name="McCann A."/>
            <person name="Guo C."/>
            <person name="Argimon S."/>
            <person name="Zhang W."/>
            <person name="Yang X."/>
            <person name="Jeffery I.B."/>
            <person name="Cooney J.C."/>
            <person name="Kagawa T.F."/>
            <person name="Liu W."/>
            <person name="Song Y."/>
            <person name="Salvetti E."/>
            <person name="Wrobel A."/>
            <person name="Rasinkangas P."/>
            <person name="Parkhill J."/>
            <person name="Rea M.C."/>
            <person name="O'Sullivan O."/>
            <person name="Ritari J."/>
            <person name="Douillard F.P."/>
            <person name="Paul Ross R."/>
            <person name="Yang R."/>
            <person name="Briner A.E."/>
            <person name="Felis G.E."/>
            <person name="de Vos W.M."/>
            <person name="Barrangou R."/>
            <person name="Klaenhammer T.R."/>
            <person name="Caufield P.W."/>
            <person name="Cui Y."/>
            <person name="Zhang H."/>
            <person name="O'Toole P.W."/>
        </authorList>
    </citation>
    <scope>NUCLEOTIDE SEQUENCE [LARGE SCALE GENOMIC DNA]</scope>
    <source>
        <strain evidence="7 8">DSM 20509</strain>
    </source>
</reference>
<comment type="subcellular location">
    <subcellularLocation>
        <location evidence="1">Membrane</location>
        <topology evidence="1">Multi-pass membrane protein</topology>
    </subcellularLocation>
</comment>
<evidence type="ECO:0000256" key="4">
    <source>
        <dbReference type="ARBA" id="ARBA00023136"/>
    </source>
</evidence>
<evidence type="ECO:0000256" key="3">
    <source>
        <dbReference type="ARBA" id="ARBA00022989"/>
    </source>
</evidence>
<feature type="domain" description="Yip1" evidence="6">
    <location>
        <begin position="18"/>
        <end position="167"/>
    </location>
</feature>
<dbReference type="InterPro" id="IPR006977">
    <property type="entry name" value="Yip1_dom"/>
</dbReference>
<dbReference type="AlphaFoldDB" id="A0A0R2AB95"/>
<dbReference type="EMBL" id="AYYP01000032">
    <property type="protein sequence ID" value="KRM64423.1"/>
    <property type="molecule type" value="Genomic_DNA"/>
</dbReference>
<keyword evidence="2 5" id="KW-0812">Transmembrane</keyword>
<evidence type="ECO:0000313" key="7">
    <source>
        <dbReference type="EMBL" id="KRM64423.1"/>
    </source>
</evidence>
<evidence type="ECO:0000256" key="1">
    <source>
        <dbReference type="ARBA" id="ARBA00004141"/>
    </source>
</evidence>
<evidence type="ECO:0000259" key="6">
    <source>
        <dbReference type="Pfam" id="PF04893"/>
    </source>
</evidence>
<feature type="transmembrane region" description="Helical" evidence="5">
    <location>
        <begin position="130"/>
        <end position="146"/>
    </location>
</feature>
<proteinExistence type="predicted"/>
<feature type="transmembrane region" description="Helical" evidence="5">
    <location>
        <begin position="98"/>
        <end position="118"/>
    </location>
</feature>
<keyword evidence="8" id="KW-1185">Reference proteome</keyword>
<organism evidence="7 8">
    <name type="scientific">Ligilactobacillus agilis DSM 20509</name>
    <dbReference type="NCBI Taxonomy" id="1423718"/>
    <lineage>
        <taxon>Bacteria</taxon>
        <taxon>Bacillati</taxon>
        <taxon>Bacillota</taxon>
        <taxon>Bacilli</taxon>
        <taxon>Lactobacillales</taxon>
        <taxon>Lactobacillaceae</taxon>
        <taxon>Ligilactobacillus</taxon>
    </lineage>
</organism>
<feature type="transmembrane region" description="Helical" evidence="5">
    <location>
        <begin position="54"/>
        <end position="78"/>
    </location>
</feature>
<dbReference type="PATRIC" id="fig|1423718.3.peg.1951"/>
<feature type="transmembrane region" description="Helical" evidence="5">
    <location>
        <begin position="158"/>
        <end position="176"/>
    </location>
</feature>
<keyword evidence="4 5" id="KW-0472">Membrane</keyword>
<dbReference type="GO" id="GO:0016020">
    <property type="term" value="C:membrane"/>
    <property type="evidence" value="ECO:0007669"/>
    <property type="project" value="UniProtKB-SubCell"/>
</dbReference>
<protein>
    <recommendedName>
        <fullName evidence="6">Yip1 domain-containing protein</fullName>
    </recommendedName>
</protein>
<keyword evidence="3 5" id="KW-1133">Transmembrane helix</keyword>
<feature type="transmembrane region" description="Helical" evidence="5">
    <location>
        <begin position="20"/>
        <end position="42"/>
    </location>
</feature>
<gene>
    <name evidence="7" type="ORF">FC14_GL001881</name>
</gene>
<accession>A0A0R2AB95</accession>
<evidence type="ECO:0000256" key="2">
    <source>
        <dbReference type="ARBA" id="ARBA00022692"/>
    </source>
</evidence>
<comment type="caution">
    <text evidence="7">The sequence shown here is derived from an EMBL/GenBank/DDBJ whole genome shotgun (WGS) entry which is preliminary data.</text>
</comment>
<name>A0A0R2AB95_9LACO</name>
<sequence>MFNASERGDLMATDKKLLWLSHVNLVIMAVLTAIVGNIALAHSKMKMPAQALKTAQVAGTVTAVIATIIGCLLVALILKGVVRLTGESMSFKDAYVTYLISRYPVIFYSLVEVGYALVKKQLISTDFSNYANILMVIFSQAILYVYLDGRLSKKQNLIVNIVFAILLSAGSIYQLVK</sequence>
<dbReference type="Proteomes" id="UP000051008">
    <property type="component" value="Unassembled WGS sequence"/>
</dbReference>
<evidence type="ECO:0000256" key="5">
    <source>
        <dbReference type="SAM" id="Phobius"/>
    </source>
</evidence>